<gene>
    <name evidence="2" type="ORF">NMK_2217</name>
</gene>
<keyword evidence="3" id="KW-1185">Reference proteome</keyword>
<organism evidence="2 3">
    <name type="scientific">Novimethylophilus kurashikiensis</name>
    <dbReference type="NCBI Taxonomy" id="1825523"/>
    <lineage>
        <taxon>Bacteria</taxon>
        <taxon>Pseudomonadati</taxon>
        <taxon>Pseudomonadota</taxon>
        <taxon>Betaproteobacteria</taxon>
        <taxon>Nitrosomonadales</taxon>
        <taxon>Methylophilaceae</taxon>
        <taxon>Novimethylophilus</taxon>
    </lineage>
</organism>
<dbReference type="InterPro" id="IPR015931">
    <property type="entry name" value="Acnase/IPM_dHydase_lsu_aba_1/3"/>
</dbReference>
<reference evidence="2 3" key="1">
    <citation type="journal article" date="2018" name="Environ. Microbiol.">
        <title>Isolation and genomic characterization of Novimethylophilus kurashikiensis gen. nov. sp. nov., a new lanthanide-dependent methylotrophic species of Methylophilaceae.</title>
        <authorList>
            <person name="Lv H."/>
            <person name="Sahin N."/>
            <person name="Tani A."/>
        </authorList>
    </citation>
    <scope>NUCLEOTIDE SEQUENCE [LARGE SCALE GENOMIC DNA]</scope>
    <source>
        <strain evidence="2 3">La2-4</strain>
    </source>
</reference>
<protein>
    <submittedName>
        <fullName evidence="2">Aconitate hydratase B</fullName>
    </submittedName>
</protein>
<keyword evidence="1" id="KW-0408">Iron</keyword>
<evidence type="ECO:0000313" key="3">
    <source>
        <dbReference type="Proteomes" id="UP000245081"/>
    </source>
</evidence>
<comment type="caution">
    <text evidence="2">The sequence shown here is derived from an EMBL/GenBank/DDBJ whole genome shotgun (WGS) entry which is preliminary data.</text>
</comment>
<evidence type="ECO:0000256" key="1">
    <source>
        <dbReference type="ARBA" id="ARBA00023004"/>
    </source>
</evidence>
<dbReference type="EMBL" id="BDOQ01000009">
    <property type="protein sequence ID" value="GBG14618.1"/>
    <property type="molecule type" value="Genomic_DNA"/>
</dbReference>
<evidence type="ECO:0000313" key="2">
    <source>
        <dbReference type="EMBL" id="GBG14618.1"/>
    </source>
</evidence>
<dbReference type="Proteomes" id="UP000245081">
    <property type="component" value="Unassembled WGS sequence"/>
</dbReference>
<accession>A0A2R5FAN8</accession>
<sequence>MAAVCASLGRIPAPDEYLAMVGDKLSKDASSIYRYLSFDQMPGYAPKKVIPIVEAV</sequence>
<dbReference type="AlphaFoldDB" id="A0A2R5FAN8"/>
<proteinExistence type="predicted"/>
<name>A0A2R5FAN8_9PROT</name>
<dbReference type="Gene3D" id="3.30.499.10">
    <property type="entry name" value="Aconitase, domain 3"/>
    <property type="match status" value="1"/>
</dbReference>